<evidence type="ECO:0000256" key="1">
    <source>
        <dbReference type="SAM" id="MobiDB-lite"/>
    </source>
</evidence>
<gene>
    <name evidence="3" type="ORF">CP970_36490</name>
</gene>
<accession>A0A5J6GNL8</accession>
<reference evidence="3 4" key="1">
    <citation type="submission" date="2017-09" db="EMBL/GenBank/DDBJ databases">
        <authorList>
            <person name="Lee N."/>
            <person name="Cho B.-K."/>
        </authorList>
    </citation>
    <scope>NUCLEOTIDE SEQUENCE [LARGE SCALE GENOMIC DNA]</scope>
    <source>
        <strain evidence="3 4">ATCC 12853</strain>
    </source>
</reference>
<feature type="transmembrane region" description="Helical" evidence="2">
    <location>
        <begin position="31"/>
        <end position="53"/>
    </location>
</feature>
<keyword evidence="4" id="KW-1185">Reference proteome</keyword>
<feature type="compositionally biased region" description="Low complexity" evidence="1">
    <location>
        <begin position="275"/>
        <end position="289"/>
    </location>
</feature>
<feature type="transmembrane region" description="Helical" evidence="2">
    <location>
        <begin position="7"/>
        <end position="25"/>
    </location>
</feature>
<protein>
    <submittedName>
        <fullName evidence="3">Uncharacterized protein</fullName>
    </submittedName>
</protein>
<keyword evidence="2" id="KW-0812">Transmembrane</keyword>
<feature type="region of interest" description="Disordered" evidence="1">
    <location>
        <begin position="341"/>
        <end position="370"/>
    </location>
</feature>
<dbReference type="AlphaFoldDB" id="A0A5J6GNL8"/>
<keyword evidence="2" id="KW-1133">Transmembrane helix</keyword>
<dbReference type="EMBL" id="CP023699">
    <property type="protein sequence ID" value="QEU95701.1"/>
    <property type="molecule type" value="Genomic_DNA"/>
</dbReference>
<keyword evidence="2" id="KW-0472">Membrane</keyword>
<dbReference type="Proteomes" id="UP000325529">
    <property type="component" value="Chromosome"/>
</dbReference>
<dbReference type="RefSeq" id="WP_150494432.1">
    <property type="nucleotide sequence ID" value="NZ_CP023699.1"/>
</dbReference>
<dbReference type="KEGG" id="ska:CP970_36490"/>
<evidence type="ECO:0000313" key="3">
    <source>
        <dbReference type="EMBL" id="QEU95701.1"/>
    </source>
</evidence>
<feature type="region of interest" description="Disordered" evidence="1">
    <location>
        <begin position="272"/>
        <end position="298"/>
    </location>
</feature>
<sequence>MSTGQKTVSIFLTVISALLVLILGLCLDWPLWVWPTAMAVLLAALAVAVSAAARTRRRDPFPPGTVPDQPVPSVERREVYVDRISLPSQLADYDFLFSATVRWCPADPSADGALINAGALAMDAVIERARVVTSCREPFRSSLVQHELSGALGVMELTPGGHIRVMALEVVLILPEEDQQRLHRLAAIRKSEELWEHERNYERNKREYLGGDVLRNTGSAVVWWLAKNDDHVEKAVKDIGLLARLTSAANNEEVAEPFRHLVPEAFPPFTLPEPESAAFGEPFAGAAPSSPSQEDPVEPTLAEAFTDFVRRRGGTPGDKECLLVAEQVAMAIEGWDEDTAHEIRRRFTGQPAAAGASPNGSDPASPSFEP</sequence>
<name>A0A5J6GNL8_STRKN</name>
<evidence type="ECO:0000313" key="4">
    <source>
        <dbReference type="Proteomes" id="UP000325529"/>
    </source>
</evidence>
<organism evidence="3 4">
    <name type="scientific">Streptomyces kanamyceticus</name>
    <dbReference type="NCBI Taxonomy" id="1967"/>
    <lineage>
        <taxon>Bacteria</taxon>
        <taxon>Bacillati</taxon>
        <taxon>Actinomycetota</taxon>
        <taxon>Actinomycetes</taxon>
        <taxon>Kitasatosporales</taxon>
        <taxon>Streptomycetaceae</taxon>
        <taxon>Streptomyces</taxon>
    </lineage>
</organism>
<evidence type="ECO:0000256" key="2">
    <source>
        <dbReference type="SAM" id="Phobius"/>
    </source>
</evidence>
<proteinExistence type="predicted"/>